<reference evidence="4 5" key="1">
    <citation type="submission" date="2020-06" db="EMBL/GenBank/DDBJ databases">
        <authorList>
            <consortium name="Wellcome Sanger Institute Data Sharing"/>
        </authorList>
    </citation>
    <scope>NUCLEOTIDE SEQUENCE [LARGE SCALE GENOMIC DNA]</scope>
</reference>
<dbReference type="PANTHER" id="PTHR18839:SF0">
    <property type="entry name" value="MITOTIC INTERACTOR AND SUBSTRATE OF PLK1 ISOFORM X1-RELATED"/>
    <property type="match status" value="1"/>
</dbReference>
<evidence type="ECO:0000256" key="2">
    <source>
        <dbReference type="SAM" id="MobiDB-lite"/>
    </source>
</evidence>
<evidence type="ECO:0000259" key="3">
    <source>
        <dbReference type="Pfam" id="PF15304"/>
    </source>
</evidence>
<proteinExistence type="predicted"/>
<reference evidence="4" key="2">
    <citation type="submission" date="2025-08" db="UniProtKB">
        <authorList>
            <consortium name="Ensembl"/>
        </authorList>
    </citation>
    <scope>IDENTIFICATION</scope>
</reference>
<dbReference type="GeneTree" id="ENSGT00940000167285"/>
<evidence type="ECO:0000313" key="5">
    <source>
        <dbReference type="Proteomes" id="UP000694580"/>
    </source>
</evidence>
<organism evidence="4 5">
    <name type="scientific">Denticeps clupeoides</name>
    <name type="common">denticle herring</name>
    <dbReference type="NCBI Taxonomy" id="299321"/>
    <lineage>
        <taxon>Eukaryota</taxon>
        <taxon>Metazoa</taxon>
        <taxon>Chordata</taxon>
        <taxon>Craniata</taxon>
        <taxon>Vertebrata</taxon>
        <taxon>Euteleostomi</taxon>
        <taxon>Actinopterygii</taxon>
        <taxon>Neopterygii</taxon>
        <taxon>Teleostei</taxon>
        <taxon>Clupei</taxon>
        <taxon>Clupeiformes</taxon>
        <taxon>Denticipitoidei</taxon>
        <taxon>Denticipitidae</taxon>
        <taxon>Denticeps</taxon>
    </lineage>
</organism>
<protein>
    <recommendedName>
        <fullName evidence="3">A-kinase anchor protein 2 C-terminal domain-containing protein</fullName>
    </recommendedName>
</protein>
<sequence length="473" mass="54145">DRSNPARFYCLEAEKNEEWMVSPERQAKLTTLKEESSFKLQTYIEDRRPEKLFQETNGDSQYRIDNTASLSMDDTGNKQDRTQIIRSQAPRKNRLLKEQWSSLENLEFSKTPKKLMEGFSLSYRGSDSPKDRPVPAEQGAIDHEQIDFNAARKQFLMMEQLNKSAPLFRRSLQLSLTPTKERNPLPSPATVKDDTKYRHMAQSQSPQNEQKEADIFTFNLSENTPDAKVDQRETDDSGLSTQSRPAPETPIEREIRIAQEREESLRRARGIKHSDSTEMVEIKTKPLLSQAMQPMKAVKAKDTNRVSFLIQREFEMENKRKEHLDKLQGPYTCGTLQELGERKKIFEPQREMSPVSSVTCLIGPALKQIDNPQSQARDPWGNQKPSSPGLPRVSALTGSEGVGTPAQKGLTETLLEDFEERRARLRLEESAYAGIQPTDDVNNEVLEATRVTRHKNMRALRWEAGVYANEDMD</sequence>
<dbReference type="InterPro" id="IPR029304">
    <property type="entry name" value="AKAP2_C"/>
</dbReference>
<dbReference type="AlphaFoldDB" id="A0AAY4EQ12"/>
<dbReference type="InterPro" id="IPR042779">
    <property type="entry name" value="MISP/MISP3-like"/>
</dbReference>
<feature type="region of interest" description="Disordered" evidence="2">
    <location>
        <begin position="371"/>
        <end position="406"/>
    </location>
</feature>
<name>A0AAY4EQ12_9TELE</name>
<dbReference type="Proteomes" id="UP000694580">
    <property type="component" value="Chromosome 13"/>
</dbReference>
<dbReference type="Ensembl" id="ENSDCDT00010070004.1">
    <property type="protein sequence ID" value="ENSDCDP00010059291.1"/>
    <property type="gene ID" value="ENSDCDG00010033170.1"/>
</dbReference>
<evidence type="ECO:0000313" key="4">
    <source>
        <dbReference type="Ensembl" id="ENSDCDP00010059291.1"/>
    </source>
</evidence>
<feature type="domain" description="A-kinase anchor protein 2 C-terminal" evidence="3">
    <location>
        <begin position="409"/>
        <end position="468"/>
    </location>
</feature>
<feature type="compositionally biased region" description="Basic and acidic residues" evidence="2">
    <location>
        <begin position="225"/>
        <end position="235"/>
    </location>
</feature>
<keyword evidence="5" id="KW-1185">Reference proteome</keyword>
<evidence type="ECO:0000256" key="1">
    <source>
        <dbReference type="ARBA" id="ARBA00023054"/>
    </source>
</evidence>
<dbReference type="PANTHER" id="PTHR18839">
    <property type="entry name" value="MITOTIC INTERACTOR AND SUBSTRATE OF PLK1 MISP FAMILY MEMBER"/>
    <property type="match status" value="1"/>
</dbReference>
<reference evidence="4" key="3">
    <citation type="submission" date="2025-09" db="UniProtKB">
        <authorList>
            <consortium name="Ensembl"/>
        </authorList>
    </citation>
    <scope>IDENTIFICATION</scope>
</reference>
<gene>
    <name evidence="4" type="primary">misp</name>
</gene>
<feature type="region of interest" description="Disordered" evidence="2">
    <location>
        <begin position="175"/>
        <end position="249"/>
    </location>
</feature>
<keyword evidence="1" id="KW-0175">Coiled coil</keyword>
<accession>A0AAY4EQ12</accession>
<dbReference type="Pfam" id="PF15304">
    <property type="entry name" value="AKAP2_C"/>
    <property type="match status" value="1"/>
</dbReference>